<reference evidence="7" key="1">
    <citation type="submission" date="2020-02" db="EMBL/GenBank/DDBJ databases">
        <authorList>
            <person name="Meier V. D."/>
        </authorList>
    </citation>
    <scope>NUCLEOTIDE SEQUENCE</scope>
    <source>
        <strain evidence="7">AVDCRST_MAG84</strain>
    </source>
</reference>
<keyword evidence="2 5" id="KW-0812">Transmembrane</keyword>
<name>A0A6J4KI38_9CYAN</name>
<dbReference type="EMBL" id="CADCTZ010000070">
    <property type="protein sequence ID" value="CAA9306802.1"/>
    <property type="molecule type" value="Genomic_DNA"/>
</dbReference>
<evidence type="ECO:0000256" key="4">
    <source>
        <dbReference type="ARBA" id="ARBA00023136"/>
    </source>
</evidence>
<gene>
    <name evidence="7" type="ORF">AVDCRST_MAG84-500</name>
</gene>
<evidence type="ECO:0000256" key="1">
    <source>
        <dbReference type="ARBA" id="ARBA00022475"/>
    </source>
</evidence>
<evidence type="ECO:0000313" key="7">
    <source>
        <dbReference type="EMBL" id="CAA9306802.1"/>
    </source>
</evidence>
<dbReference type="AlphaFoldDB" id="A0A6J4KI38"/>
<feature type="transmembrane region" description="Helical" evidence="5">
    <location>
        <begin position="44"/>
        <end position="67"/>
    </location>
</feature>
<evidence type="ECO:0000256" key="2">
    <source>
        <dbReference type="ARBA" id="ARBA00022692"/>
    </source>
</evidence>
<keyword evidence="4 5" id="KW-0472">Membrane</keyword>
<protein>
    <recommendedName>
        <fullName evidence="6">Lipopolysaccharide assembly protein A domain-containing protein</fullName>
    </recommendedName>
</protein>
<dbReference type="GO" id="GO:0005886">
    <property type="term" value="C:plasma membrane"/>
    <property type="evidence" value="ECO:0007669"/>
    <property type="project" value="InterPro"/>
</dbReference>
<feature type="domain" description="Lipopolysaccharide assembly protein A" evidence="6">
    <location>
        <begin position="26"/>
        <end position="63"/>
    </location>
</feature>
<accession>A0A6J4KI38</accession>
<proteinExistence type="predicted"/>
<evidence type="ECO:0000256" key="3">
    <source>
        <dbReference type="ARBA" id="ARBA00022989"/>
    </source>
</evidence>
<dbReference type="InterPro" id="IPR010445">
    <property type="entry name" value="LapA_dom"/>
</dbReference>
<sequence>MKTIPLLAISFLVAILVSAIGIISVQNAAPVSLNFIFFQSIQMPVGVVLAMSLSAGLIGGALLQPLWNLSDSQNSRPKFQANPEESDTVQY</sequence>
<keyword evidence="3 5" id="KW-1133">Transmembrane helix</keyword>
<dbReference type="Pfam" id="PF06305">
    <property type="entry name" value="LapA_dom"/>
    <property type="match status" value="1"/>
</dbReference>
<evidence type="ECO:0000256" key="5">
    <source>
        <dbReference type="SAM" id="Phobius"/>
    </source>
</evidence>
<keyword evidence="1" id="KW-1003">Cell membrane</keyword>
<organism evidence="7">
    <name type="scientific">uncultured Microcoleus sp</name>
    <dbReference type="NCBI Taxonomy" id="259945"/>
    <lineage>
        <taxon>Bacteria</taxon>
        <taxon>Bacillati</taxon>
        <taxon>Cyanobacteriota</taxon>
        <taxon>Cyanophyceae</taxon>
        <taxon>Oscillatoriophycideae</taxon>
        <taxon>Oscillatoriales</taxon>
        <taxon>Microcoleaceae</taxon>
        <taxon>Microcoleus</taxon>
        <taxon>environmental samples</taxon>
    </lineage>
</organism>
<evidence type="ECO:0000259" key="6">
    <source>
        <dbReference type="Pfam" id="PF06305"/>
    </source>
</evidence>